<dbReference type="AlphaFoldDB" id="A0AAE9D5T6"/>
<evidence type="ECO:0000313" key="3">
    <source>
        <dbReference type="EMBL" id="ULT97018.1"/>
    </source>
</evidence>
<gene>
    <name evidence="3" type="ORF">L3Y34_005080</name>
</gene>
<dbReference type="PANTHER" id="PTHR34150">
    <property type="entry name" value="PROTEIN CBG08832-RELATED"/>
    <property type="match status" value="1"/>
</dbReference>
<feature type="transmembrane region" description="Helical" evidence="1">
    <location>
        <begin position="361"/>
        <end position="382"/>
    </location>
</feature>
<name>A0AAE9D5T6_CAEBR</name>
<keyword evidence="1" id="KW-0472">Membrane</keyword>
<proteinExistence type="predicted"/>
<evidence type="ECO:0000313" key="4">
    <source>
        <dbReference type="Proteomes" id="UP000827892"/>
    </source>
</evidence>
<protein>
    <submittedName>
        <fullName evidence="3">Uncharacterized protein</fullName>
    </submittedName>
</protein>
<evidence type="ECO:0000256" key="2">
    <source>
        <dbReference type="SAM" id="SignalP"/>
    </source>
</evidence>
<feature type="signal peptide" evidence="2">
    <location>
        <begin position="1"/>
        <end position="15"/>
    </location>
</feature>
<dbReference type="PANTHER" id="PTHR34150:SF3">
    <property type="entry name" value="CC DOMAIN-CONTAINING PROTEIN"/>
    <property type="match status" value="1"/>
</dbReference>
<sequence length="497" mass="55129">MQLVLIFSIVSTVISTTELSVRVKRQYYVCGVYPNTFLSQFPCNYWQSQTTRNPNACANGGMKIGVGCYYNYQCTPYGNAVCISNCCCTNPILTTRAPIIPTTTTRSVAALAYCYNGQRTQVRCTTSTDCAAQQTCMNGVCCTTTGQEYTGACAGLPAISSCQPNRVCGQFTCTTSNYCCECQYGRTSGLCGQNGLTCPTGYTCNIQGYCCATCANGRTPFGSCFNGLCASGYTCQAGNIYFLSLQAEGDVICDWEAQKAEVGVPKGLIIKSITRSIELDPYFSFGLRFVILECMSFRMSLALIRSSDVLTSRKTSFPRSIQLLLSMAPWLSCLQSVSLFLMTSIHSEFDIVYLAFFQPYAYVMVGVFTFLEMLCDLLLDAYDGRLVFIQTPRFYIKSVFFVAFSACFPHVVLKWLDFFKVKRCHAYVPFSDGILEYICAASIIAYNFINAQTRVEMYITPTSEDVRNVSSYSPEVYTPVGHEGKSLIYESLNSLRR</sequence>
<dbReference type="EMBL" id="CP090894">
    <property type="protein sequence ID" value="ULT97018.1"/>
    <property type="molecule type" value="Genomic_DNA"/>
</dbReference>
<reference evidence="3 4" key="1">
    <citation type="submission" date="2022-05" db="EMBL/GenBank/DDBJ databases">
        <title>Chromosome-level reference genomes for two strains of Caenorhabditis briggsae: an improved platform for comparative genomics.</title>
        <authorList>
            <person name="Stevens L."/>
            <person name="Andersen E.C."/>
        </authorList>
    </citation>
    <scope>NUCLEOTIDE SEQUENCE [LARGE SCALE GENOMIC DNA]</scope>
    <source>
        <strain evidence="3">QX1410_ONT</strain>
        <tissue evidence="3">Whole-organism</tissue>
    </source>
</reference>
<feature type="transmembrane region" description="Helical" evidence="1">
    <location>
        <begin position="394"/>
        <end position="413"/>
    </location>
</feature>
<accession>A0AAE9D5T6</accession>
<evidence type="ECO:0000256" key="1">
    <source>
        <dbReference type="SAM" id="Phobius"/>
    </source>
</evidence>
<dbReference type="Proteomes" id="UP000827892">
    <property type="component" value="Chromosome IV"/>
</dbReference>
<keyword evidence="2" id="KW-0732">Signal</keyword>
<dbReference type="SMART" id="SM00289">
    <property type="entry name" value="WR1"/>
    <property type="match status" value="3"/>
</dbReference>
<dbReference type="InterPro" id="IPR006150">
    <property type="entry name" value="Cys_repeat_1"/>
</dbReference>
<feature type="transmembrane region" description="Helical" evidence="1">
    <location>
        <begin position="433"/>
        <end position="449"/>
    </location>
</feature>
<feature type="chain" id="PRO_5042143829" evidence="2">
    <location>
        <begin position="16"/>
        <end position="497"/>
    </location>
</feature>
<keyword evidence="1" id="KW-1133">Transmembrane helix</keyword>
<keyword evidence="1" id="KW-0812">Transmembrane</keyword>
<organism evidence="3 4">
    <name type="scientific">Caenorhabditis briggsae</name>
    <dbReference type="NCBI Taxonomy" id="6238"/>
    <lineage>
        <taxon>Eukaryota</taxon>
        <taxon>Metazoa</taxon>
        <taxon>Ecdysozoa</taxon>
        <taxon>Nematoda</taxon>
        <taxon>Chromadorea</taxon>
        <taxon>Rhabditida</taxon>
        <taxon>Rhabditina</taxon>
        <taxon>Rhabditomorpha</taxon>
        <taxon>Rhabditoidea</taxon>
        <taxon>Rhabditidae</taxon>
        <taxon>Peloderinae</taxon>
        <taxon>Caenorhabditis</taxon>
    </lineage>
</organism>